<keyword evidence="1" id="KW-0732">Signal</keyword>
<sequence>MKTIVALSIFLTFPLDVFAGETTFVVGSRPWNFSQRSRENHITMHMRGPEGMTAPQSGAAVQGGSGGPGYVSNSYAIGNWVQVDMVLGDGSEGLIMIENDQTNNGDQQSVSDILGELIETYQADDQANYSQ</sequence>
<proteinExistence type="predicted"/>
<dbReference type="Proteomes" id="UP000243106">
    <property type="component" value="Unassembled WGS sequence"/>
</dbReference>
<evidence type="ECO:0000256" key="1">
    <source>
        <dbReference type="SAM" id="SignalP"/>
    </source>
</evidence>
<protein>
    <submittedName>
        <fullName evidence="2">Uncharacterized protein</fullName>
    </submittedName>
</protein>
<evidence type="ECO:0000313" key="2">
    <source>
        <dbReference type="EMBL" id="SFQ69730.1"/>
    </source>
</evidence>
<organism evidence="2 3">
    <name type="scientific">Roseivivax halotolerans</name>
    <dbReference type="NCBI Taxonomy" id="93684"/>
    <lineage>
        <taxon>Bacteria</taxon>
        <taxon>Pseudomonadati</taxon>
        <taxon>Pseudomonadota</taxon>
        <taxon>Alphaproteobacteria</taxon>
        <taxon>Rhodobacterales</taxon>
        <taxon>Roseobacteraceae</taxon>
        <taxon>Roseivivax</taxon>
    </lineage>
</organism>
<gene>
    <name evidence="2" type="ORF">SAMN05421853_12512</name>
</gene>
<feature type="signal peptide" evidence="1">
    <location>
        <begin position="1"/>
        <end position="19"/>
    </location>
</feature>
<reference evidence="3" key="1">
    <citation type="submission" date="2016-10" db="EMBL/GenBank/DDBJ databases">
        <authorList>
            <person name="Varghese N."/>
            <person name="Submissions S."/>
        </authorList>
    </citation>
    <scope>NUCLEOTIDE SEQUENCE [LARGE SCALE GENOMIC DNA]</scope>
    <source>
        <strain evidence="3">JCM 10271</strain>
    </source>
</reference>
<feature type="chain" id="PRO_5017342483" evidence="1">
    <location>
        <begin position="20"/>
        <end position="131"/>
    </location>
</feature>
<dbReference type="EMBL" id="FOXV01000025">
    <property type="protein sequence ID" value="SFQ69730.1"/>
    <property type="molecule type" value="Genomic_DNA"/>
</dbReference>
<evidence type="ECO:0000313" key="3">
    <source>
        <dbReference type="Proteomes" id="UP000243106"/>
    </source>
</evidence>
<accession>A0A1I6AM73</accession>
<keyword evidence="3" id="KW-1185">Reference proteome</keyword>
<name>A0A1I6AM73_9RHOB</name>
<dbReference type="AlphaFoldDB" id="A0A1I6AM73"/>
<dbReference type="RefSeq" id="WP_093015993.1">
    <property type="nucleotide sequence ID" value="NZ_FOXV01000025.1"/>
</dbReference>
<dbReference type="STRING" id="93684.SAMN05421853_12512"/>